<organism evidence="7 8">
    <name type="scientific">Stephania japonica</name>
    <dbReference type="NCBI Taxonomy" id="461633"/>
    <lineage>
        <taxon>Eukaryota</taxon>
        <taxon>Viridiplantae</taxon>
        <taxon>Streptophyta</taxon>
        <taxon>Embryophyta</taxon>
        <taxon>Tracheophyta</taxon>
        <taxon>Spermatophyta</taxon>
        <taxon>Magnoliopsida</taxon>
        <taxon>Ranunculales</taxon>
        <taxon>Menispermaceae</taxon>
        <taxon>Menispermoideae</taxon>
        <taxon>Cissampelideae</taxon>
        <taxon>Stephania</taxon>
    </lineage>
</organism>
<feature type="signal peptide" evidence="5">
    <location>
        <begin position="1"/>
        <end position="23"/>
    </location>
</feature>
<evidence type="ECO:0000256" key="4">
    <source>
        <dbReference type="SAM" id="Phobius"/>
    </source>
</evidence>
<evidence type="ECO:0000256" key="5">
    <source>
        <dbReference type="SAM" id="SignalP"/>
    </source>
</evidence>
<dbReference type="Pfam" id="PF00069">
    <property type="entry name" value="Pkinase"/>
    <property type="match status" value="1"/>
</dbReference>
<feature type="compositionally biased region" description="Low complexity" evidence="3">
    <location>
        <begin position="106"/>
        <end position="124"/>
    </location>
</feature>
<reference evidence="7 8" key="1">
    <citation type="submission" date="2024-01" db="EMBL/GenBank/DDBJ databases">
        <title>Genome assemblies of Stephania.</title>
        <authorList>
            <person name="Yang L."/>
        </authorList>
    </citation>
    <scope>NUCLEOTIDE SEQUENCE [LARGE SCALE GENOMIC DNA]</scope>
    <source>
        <strain evidence="7">QJT</strain>
        <tissue evidence="7">Leaf</tissue>
    </source>
</reference>
<keyword evidence="4" id="KW-1133">Transmembrane helix</keyword>
<evidence type="ECO:0000256" key="2">
    <source>
        <dbReference type="ARBA" id="ARBA00022840"/>
    </source>
</evidence>
<dbReference type="InterPro" id="IPR011009">
    <property type="entry name" value="Kinase-like_dom_sf"/>
</dbReference>
<dbReference type="PANTHER" id="PTHR46008:SF25">
    <property type="entry name" value="PROTEIN KINASE DOMAIN-CONTAINING PROTEIN"/>
    <property type="match status" value="1"/>
</dbReference>
<evidence type="ECO:0000313" key="7">
    <source>
        <dbReference type="EMBL" id="KAK9123880.1"/>
    </source>
</evidence>
<name>A0AAP0NZY2_9MAGN</name>
<dbReference type="SUPFAM" id="SSF56112">
    <property type="entry name" value="Protein kinase-like (PK-like)"/>
    <property type="match status" value="1"/>
</dbReference>
<evidence type="ECO:0000313" key="8">
    <source>
        <dbReference type="Proteomes" id="UP001417504"/>
    </source>
</evidence>
<dbReference type="EMBL" id="JBBNAE010000005">
    <property type="protein sequence ID" value="KAK9123880.1"/>
    <property type="molecule type" value="Genomic_DNA"/>
</dbReference>
<dbReference type="PROSITE" id="PS50011">
    <property type="entry name" value="PROTEIN_KINASE_DOM"/>
    <property type="match status" value="1"/>
</dbReference>
<dbReference type="Gene3D" id="3.30.200.20">
    <property type="entry name" value="Phosphorylase Kinase, domain 1"/>
    <property type="match status" value="1"/>
</dbReference>
<evidence type="ECO:0000256" key="3">
    <source>
        <dbReference type="SAM" id="MobiDB-lite"/>
    </source>
</evidence>
<dbReference type="GO" id="GO:0004672">
    <property type="term" value="F:protein kinase activity"/>
    <property type="evidence" value="ECO:0007669"/>
    <property type="project" value="InterPro"/>
</dbReference>
<accession>A0AAP0NZY2</accession>
<feature type="chain" id="PRO_5042811399" description="Protein kinase domain-containing protein" evidence="5">
    <location>
        <begin position="24"/>
        <end position="502"/>
    </location>
</feature>
<dbReference type="AlphaFoldDB" id="A0AAP0NZY2"/>
<dbReference type="InterPro" id="IPR000719">
    <property type="entry name" value="Prot_kinase_dom"/>
</dbReference>
<keyword evidence="2" id="KW-0067">ATP-binding</keyword>
<dbReference type="Proteomes" id="UP001417504">
    <property type="component" value="Unassembled WGS sequence"/>
</dbReference>
<dbReference type="PANTHER" id="PTHR46008">
    <property type="entry name" value="LEAF RUST 10 DISEASE-RESISTANCE LOCUS RECEPTOR-LIKE PROTEIN KINASE-LIKE 1.4"/>
    <property type="match status" value="1"/>
</dbReference>
<comment type="caution">
    <text evidence="7">The sequence shown here is derived from an EMBL/GenBank/DDBJ whole genome shotgun (WGS) entry which is preliminary data.</text>
</comment>
<feature type="region of interest" description="Disordered" evidence="3">
    <location>
        <begin position="91"/>
        <end position="124"/>
    </location>
</feature>
<dbReference type="GO" id="GO:0005524">
    <property type="term" value="F:ATP binding"/>
    <property type="evidence" value="ECO:0007669"/>
    <property type="project" value="UniProtKB-KW"/>
</dbReference>
<keyword evidence="1" id="KW-0547">Nucleotide-binding</keyword>
<protein>
    <recommendedName>
        <fullName evidence="6">Protein kinase domain-containing protein</fullName>
    </recommendedName>
</protein>
<sequence length="502" mass="55561">MDHYSSPLLLLTLLVLLLTLTTASQRRCPDCGTTLVPYPLSTSPTCDHQSYKIRCDLQSNNTLFFDALNSSYLITSIHPLSQRLVLRPPNFTPNTCTTRTSPPPKASTSTSHSPSTSPVATPSSTSTARALFSVPYSIVAPLVEAERRWPDPGLELEWLLPGEPVCESERDCENDLNSGCGYDPFGQVRRCLCKSGFQWNPVEGIYSNGLTSSLVAALIVVIGALVYKRQKKNREAIERLRREKEEILNSNSNGRSAKVFTGKEIKRVTNNFAKDHLPGSGGYGEVFMGILDDSTVVAVKCAKLGNTRAQTSTSRMALFSITSTAFGPWNHKPLSWRRCLAIAHQTAEGLAYLHSSAVPPIYHKEVKSSNILLDQKLNVKVSDFGLSHLVETDLTHVSTCAQGTLGYLDPEYYRNYQLTDKSDVYSFEVVLLELLTSQKAIEFGRGQDDVNLVVFVQREVDKEALMETIDPMLMDAASKLELETIKALAFLALGCLEERRQN</sequence>
<keyword evidence="8" id="KW-1185">Reference proteome</keyword>
<evidence type="ECO:0000256" key="1">
    <source>
        <dbReference type="ARBA" id="ARBA00022741"/>
    </source>
</evidence>
<evidence type="ECO:0000259" key="6">
    <source>
        <dbReference type="PROSITE" id="PS50011"/>
    </source>
</evidence>
<feature type="transmembrane region" description="Helical" evidence="4">
    <location>
        <begin position="205"/>
        <end position="227"/>
    </location>
</feature>
<keyword evidence="4" id="KW-0812">Transmembrane</keyword>
<feature type="domain" description="Protein kinase" evidence="6">
    <location>
        <begin position="174"/>
        <end position="491"/>
    </location>
</feature>
<keyword evidence="4" id="KW-0472">Membrane</keyword>
<gene>
    <name evidence="7" type="ORF">Sjap_013482</name>
</gene>
<dbReference type="Gene3D" id="1.10.510.10">
    <property type="entry name" value="Transferase(Phosphotransferase) domain 1"/>
    <property type="match status" value="1"/>
</dbReference>
<proteinExistence type="predicted"/>
<keyword evidence="5" id="KW-0732">Signal</keyword>